<name>A0AA39TEH2_9AGAR</name>
<comment type="caution">
    <text evidence="2">The sequence shown here is derived from an EMBL/GenBank/DDBJ whole genome shotgun (WGS) entry which is preliminary data.</text>
</comment>
<accession>A0AA39TEH2</accession>
<keyword evidence="1" id="KW-0732">Signal</keyword>
<gene>
    <name evidence="2" type="ORF">IW261DRAFT_1465796</name>
</gene>
<keyword evidence="3" id="KW-1185">Reference proteome</keyword>
<evidence type="ECO:0000313" key="3">
    <source>
        <dbReference type="Proteomes" id="UP001175227"/>
    </source>
</evidence>
<organism evidence="2 3">
    <name type="scientific">Armillaria novae-zelandiae</name>
    <dbReference type="NCBI Taxonomy" id="153914"/>
    <lineage>
        <taxon>Eukaryota</taxon>
        <taxon>Fungi</taxon>
        <taxon>Dikarya</taxon>
        <taxon>Basidiomycota</taxon>
        <taxon>Agaricomycotina</taxon>
        <taxon>Agaricomycetes</taxon>
        <taxon>Agaricomycetidae</taxon>
        <taxon>Agaricales</taxon>
        <taxon>Marasmiineae</taxon>
        <taxon>Physalacriaceae</taxon>
        <taxon>Armillaria</taxon>
    </lineage>
</organism>
<dbReference type="Proteomes" id="UP001175227">
    <property type="component" value="Unassembled WGS sequence"/>
</dbReference>
<protein>
    <recommendedName>
        <fullName evidence="4">Secreted protein</fullName>
    </recommendedName>
</protein>
<evidence type="ECO:0000313" key="2">
    <source>
        <dbReference type="EMBL" id="KAK0483911.1"/>
    </source>
</evidence>
<proteinExistence type="predicted"/>
<evidence type="ECO:0008006" key="4">
    <source>
        <dbReference type="Google" id="ProtNLM"/>
    </source>
</evidence>
<feature type="chain" id="PRO_5041428408" description="Secreted protein" evidence="1">
    <location>
        <begin position="30"/>
        <end position="93"/>
    </location>
</feature>
<evidence type="ECO:0000256" key="1">
    <source>
        <dbReference type="SAM" id="SignalP"/>
    </source>
</evidence>
<feature type="signal peptide" evidence="1">
    <location>
        <begin position="1"/>
        <end position="29"/>
    </location>
</feature>
<reference evidence="2" key="1">
    <citation type="submission" date="2023-06" db="EMBL/GenBank/DDBJ databases">
        <authorList>
            <consortium name="Lawrence Berkeley National Laboratory"/>
            <person name="Ahrendt S."/>
            <person name="Sahu N."/>
            <person name="Indic B."/>
            <person name="Wong-Bajracharya J."/>
            <person name="Merenyi Z."/>
            <person name="Ke H.-M."/>
            <person name="Monk M."/>
            <person name="Kocsube S."/>
            <person name="Drula E."/>
            <person name="Lipzen A."/>
            <person name="Balint B."/>
            <person name="Henrissat B."/>
            <person name="Andreopoulos B."/>
            <person name="Martin F.M."/>
            <person name="Harder C.B."/>
            <person name="Rigling D."/>
            <person name="Ford K.L."/>
            <person name="Foster G.D."/>
            <person name="Pangilinan J."/>
            <person name="Papanicolaou A."/>
            <person name="Barry K."/>
            <person name="LaButti K."/>
            <person name="Viragh M."/>
            <person name="Koriabine M."/>
            <person name="Yan M."/>
            <person name="Riley R."/>
            <person name="Champramary S."/>
            <person name="Plett K.L."/>
            <person name="Tsai I.J."/>
            <person name="Slot J."/>
            <person name="Sipos G."/>
            <person name="Plett J."/>
            <person name="Nagy L.G."/>
            <person name="Grigoriev I.V."/>
        </authorList>
    </citation>
    <scope>NUCLEOTIDE SEQUENCE</scope>
    <source>
        <strain evidence="2">ICMP 16352</strain>
    </source>
</reference>
<dbReference type="EMBL" id="JAUEPR010000006">
    <property type="protein sequence ID" value="KAK0483911.1"/>
    <property type="molecule type" value="Genomic_DNA"/>
</dbReference>
<sequence>MMTAESGGYSVRTWMWLLLYSATSFDVTASSTTCLSICHSCDQGAQSHFSAWITLPARCPRRNSCPLETAPVLFPSKCAIPVQSFEVQTSQCK</sequence>
<dbReference type="AlphaFoldDB" id="A0AA39TEH2"/>